<dbReference type="InterPro" id="IPR003838">
    <property type="entry name" value="ABC3_permease_C"/>
</dbReference>
<dbReference type="PANTHER" id="PTHR30572:SF18">
    <property type="entry name" value="ABC-TYPE MACROLIDE FAMILY EXPORT SYSTEM PERMEASE COMPONENT 2"/>
    <property type="match status" value="1"/>
</dbReference>
<keyword evidence="3 6" id="KW-0812">Transmembrane</keyword>
<feature type="domain" description="ABC3 transporter permease C-terminal" evidence="7">
    <location>
        <begin position="681"/>
        <end position="789"/>
    </location>
</feature>
<gene>
    <name evidence="9" type="ORF">KUV23_06835</name>
</gene>
<feature type="transmembrane region" description="Helical" evidence="6">
    <location>
        <begin position="713"/>
        <end position="743"/>
    </location>
</feature>
<reference evidence="9 10" key="1">
    <citation type="submission" date="2021-06" db="EMBL/GenBank/DDBJ databases">
        <title>44 bacteria genomes isolated from Dapeng, Shenzhen.</title>
        <authorList>
            <person name="Zheng W."/>
            <person name="Yu S."/>
            <person name="Huang Y."/>
        </authorList>
    </citation>
    <scope>NUCLEOTIDE SEQUENCE [LARGE SCALE GENOMIC DNA]</scope>
    <source>
        <strain evidence="9 10">DP5N14-6</strain>
    </source>
</reference>
<sequence>MWKNYFKIAWRNFIKNRLYSFLNVLGLSIGMAVCLIIMLFVGYERGFDQMHSKNVFRLNEVQNWEGMVAPQKVALSMFPMGPTLNEEFSEVLNYTTMTNGGDLILMDKGERVTIPNTIWADERFLEVFDFELVQGDKSTALKEPNGMILTEKRAKILFGDEPALGKVLPVADTDSAFAVVTGVMRDIPERSHLQFEGVIAMNTFFDDQEGPGWGANWFNTYLELVDDVDMESMESRFPEYLISHLGEDANENFQLFLQPLSDIHSGSSEITHDYFNYKKFDKSYVQVFFFIGLIVLFIAGINFVNLASAKSIGRGMEIGIRKTSGASRWQLYLQFITESVLMSLVSLFFAFLIVILSLGSFNELSGRSIDFPLLSDPILLGGSIFGAILVGILSGIYPAGVLTGFNPIKVLKGNSKSGTQKSGFRNGLVVVQFAAAIFLITATFFANRQLKFMQQRDLGFSKEQVIVLPLNNSYSDRFTTLKQVLLSFSKVEQVTASGQRLGNNLHQTSASYRGSGEERSLATSQIAVDPGFLDVYEMELVAGRNFDPENESEIGRTYIINESLAHELLEDDEKVEDLIGANFYIFGTDSTASIIGVAKDFNFNSLHHKIETLAMFNSGNQGFSEISIRTSSDDFAQTIGHIQASWDKVIPEQPMEYEFLDDHFAELYQADQTLETIVSLLTGLSILVSCLGLFGLVSFATEQRVKEIGIRKVLGASVLGVVSLISGDFIKLIFISILIAVPISWFVVKEWVNDFAYQIELDWWVFVLAALSAIVVALFTISTQATKAALINPAKTLKSE</sequence>
<evidence type="ECO:0000259" key="7">
    <source>
        <dbReference type="Pfam" id="PF02687"/>
    </source>
</evidence>
<feature type="transmembrane region" description="Helical" evidence="6">
    <location>
        <begin position="378"/>
        <end position="405"/>
    </location>
</feature>
<proteinExistence type="predicted"/>
<accession>A0ABS7N2Y1</accession>
<dbReference type="InterPro" id="IPR050250">
    <property type="entry name" value="Macrolide_Exporter_MacB"/>
</dbReference>
<feature type="domain" description="ABC3 transporter permease C-terminal" evidence="7">
    <location>
        <begin position="289"/>
        <end position="406"/>
    </location>
</feature>
<feature type="transmembrane region" description="Helical" evidence="6">
    <location>
        <begin position="763"/>
        <end position="781"/>
    </location>
</feature>
<keyword evidence="4 6" id="KW-1133">Transmembrane helix</keyword>
<evidence type="ECO:0000313" key="10">
    <source>
        <dbReference type="Proteomes" id="UP000766609"/>
    </source>
</evidence>
<evidence type="ECO:0000259" key="8">
    <source>
        <dbReference type="Pfam" id="PF12704"/>
    </source>
</evidence>
<dbReference type="RefSeq" id="WP_222583558.1">
    <property type="nucleotide sequence ID" value="NZ_JAHVHP010000001.1"/>
</dbReference>
<organism evidence="9 10">
    <name type="scientific">Algoriphagus marincola</name>
    <dbReference type="NCBI Taxonomy" id="264027"/>
    <lineage>
        <taxon>Bacteria</taxon>
        <taxon>Pseudomonadati</taxon>
        <taxon>Bacteroidota</taxon>
        <taxon>Cytophagia</taxon>
        <taxon>Cytophagales</taxon>
        <taxon>Cyclobacteriaceae</taxon>
        <taxon>Algoriphagus</taxon>
    </lineage>
</organism>
<evidence type="ECO:0000313" key="9">
    <source>
        <dbReference type="EMBL" id="MBY5950681.1"/>
    </source>
</evidence>
<dbReference type="Pfam" id="PF02687">
    <property type="entry name" value="FtsX"/>
    <property type="match status" value="2"/>
</dbReference>
<dbReference type="InterPro" id="IPR025857">
    <property type="entry name" value="MacB_PCD"/>
</dbReference>
<keyword evidence="2" id="KW-1003">Cell membrane</keyword>
<feature type="transmembrane region" description="Helical" evidence="6">
    <location>
        <begin position="677"/>
        <end position="701"/>
    </location>
</feature>
<feature type="transmembrane region" description="Helical" evidence="6">
    <location>
        <begin position="21"/>
        <end position="43"/>
    </location>
</feature>
<keyword evidence="5 6" id="KW-0472">Membrane</keyword>
<evidence type="ECO:0000256" key="5">
    <source>
        <dbReference type="ARBA" id="ARBA00023136"/>
    </source>
</evidence>
<protein>
    <submittedName>
        <fullName evidence="9">ABC transporter permease</fullName>
    </submittedName>
</protein>
<feature type="domain" description="MacB-like periplasmic core" evidence="8">
    <location>
        <begin position="20"/>
        <end position="237"/>
    </location>
</feature>
<evidence type="ECO:0000256" key="3">
    <source>
        <dbReference type="ARBA" id="ARBA00022692"/>
    </source>
</evidence>
<name>A0ABS7N2Y1_9BACT</name>
<feature type="transmembrane region" description="Helical" evidence="6">
    <location>
        <begin position="329"/>
        <end position="358"/>
    </location>
</feature>
<keyword evidence="10" id="KW-1185">Reference proteome</keyword>
<evidence type="ECO:0000256" key="6">
    <source>
        <dbReference type="SAM" id="Phobius"/>
    </source>
</evidence>
<dbReference type="Pfam" id="PF12704">
    <property type="entry name" value="MacB_PCD"/>
    <property type="match status" value="2"/>
</dbReference>
<comment type="caution">
    <text evidence="9">The sequence shown here is derived from an EMBL/GenBank/DDBJ whole genome shotgun (WGS) entry which is preliminary data.</text>
</comment>
<feature type="transmembrane region" description="Helical" evidence="6">
    <location>
        <begin position="287"/>
        <end position="308"/>
    </location>
</feature>
<dbReference type="PANTHER" id="PTHR30572">
    <property type="entry name" value="MEMBRANE COMPONENT OF TRANSPORTER-RELATED"/>
    <property type="match status" value="1"/>
</dbReference>
<feature type="transmembrane region" description="Helical" evidence="6">
    <location>
        <begin position="426"/>
        <end position="446"/>
    </location>
</feature>
<evidence type="ECO:0000256" key="2">
    <source>
        <dbReference type="ARBA" id="ARBA00022475"/>
    </source>
</evidence>
<dbReference type="Proteomes" id="UP000766609">
    <property type="component" value="Unassembled WGS sequence"/>
</dbReference>
<feature type="domain" description="MacB-like periplasmic core" evidence="8">
    <location>
        <begin position="436"/>
        <end position="602"/>
    </location>
</feature>
<comment type="subcellular location">
    <subcellularLocation>
        <location evidence="1">Cell membrane</location>
        <topology evidence="1">Multi-pass membrane protein</topology>
    </subcellularLocation>
</comment>
<evidence type="ECO:0000256" key="1">
    <source>
        <dbReference type="ARBA" id="ARBA00004651"/>
    </source>
</evidence>
<dbReference type="EMBL" id="JAHVHP010000001">
    <property type="protein sequence ID" value="MBY5950681.1"/>
    <property type="molecule type" value="Genomic_DNA"/>
</dbReference>
<evidence type="ECO:0000256" key="4">
    <source>
        <dbReference type="ARBA" id="ARBA00022989"/>
    </source>
</evidence>